<feature type="transmembrane region" description="Helical" evidence="1">
    <location>
        <begin position="96"/>
        <end position="118"/>
    </location>
</feature>
<evidence type="ECO:0000256" key="1">
    <source>
        <dbReference type="SAM" id="Phobius"/>
    </source>
</evidence>
<protein>
    <recommendedName>
        <fullName evidence="4">Transmembrane protein</fullName>
    </recommendedName>
</protein>
<evidence type="ECO:0000313" key="3">
    <source>
        <dbReference type="Proteomes" id="UP001596060"/>
    </source>
</evidence>
<dbReference type="EMBL" id="JBHSLU010000063">
    <property type="protein sequence ID" value="MFC5507552.1"/>
    <property type="molecule type" value="Genomic_DNA"/>
</dbReference>
<comment type="caution">
    <text evidence="2">The sequence shown here is derived from an EMBL/GenBank/DDBJ whole genome shotgun (WGS) entry which is preliminary data.</text>
</comment>
<keyword evidence="1" id="KW-1133">Transmembrane helix</keyword>
<proteinExistence type="predicted"/>
<dbReference type="Proteomes" id="UP001596060">
    <property type="component" value="Unassembled WGS sequence"/>
</dbReference>
<keyword evidence="1" id="KW-0472">Membrane</keyword>
<evidence type="ECO:0008006" key="4">
    <source>
        <dbReference type="Google" id="ProtNLM"/>
    </source>
</evidence>
<organism evidence="2 3">
    <name type="scientific">Bosea massiliensis</name>
    <dbReference type="NCBI Taxonomy" id="151419"/>
    <lineage>
        <taxon>Bacteria</taxon>
        <taxon>Pseudomonadati</taxon>
        <taxon>Pseudomonadota</taxon>
        <taxon>Alphaproteobacteria</taxon>
        <taxon>Hyphomicrobiales</taxon>
        <taxon>Boseaceae</taxon>
        <taxon>Bosea</taxon>
    </lineage>
</organism>
<keyword evidence="3" id="KW-1185">Reference proteome</keyword>
<gene>
    <name evidence="2" type="ORF">ACFPN9_20120</name>
</gene>
<keyword evidence="1" id="KW-0812">Transmembrane</keyword>
<dbReference type="RefSeq" id="WP_377817485.1">
    <property type="nucleotide sequence ID" value="NZ_JBHSLU010000063.1"/>
</dbReference>
<evidence type="ECO:0000313" key="2">
    <source>
        <dbReference type="EMBL" id="MFC5507552.1"/>
    </source>
</evidence>
<name>A0ABW0P632_9HYPH</name>
<feature type="transmembrane region" description="Helical" evidence="1">
    <location>
        <begin position="36"/>
        <end position="58"/>
    </location>
</feature>
<reference evidence="3" key="1">
    <citation type="journal article" date="2019" name="Int. J. Syst. Evol. Microbiol.">
        <title>The Global Catalogue of Microorganisms (GCM) 10K type strain sequencing project: providing services to taxonomists for standard genome sequencing and annotation.</title>
        <authorList>
            <consortium name="The Broad Institute Genomics Platform"/>
            <consortium name="The Broad Institute Genome Sequencing Center for Infectious Disease"/>
            <person name="Wu L."/>
            <person name="Ma J."/>
        </authorList>
    </citation>
    <scope>NUCLEOTIDE SEQUENCE [LARGE SCALE GENOMIC DNA]</scope>
    <source>
        <strain evidence="3">CCUG 43117</strain>
    </source>
</reference>
<sequence>MNKVLAAGITLCAGLTPGVLWLPTYLGLQQLEHVSPWTAMLISSSAGIVYIRLAALLFRRPLRLPLCLGSSTLLILTSYVWSAIVFSVIAGTLPDATLFAAALLGLAASAFGFTIIFAGDTPKKGGSPSEEPPVID</sequence>
<accession>A0ABW0P632</accession>
<feature type="transmembrane region" description="Helical" evidence="1">
    <location>
        <begin position="65"/>
        <end position="90"/>
    </location>
</feature>